<protein>
    <submittedName>
        <fullName evidence="2">Uncharacterized protein</fullName>
    </submittedName>
</protein>
<organism evidence="2 3">
    <name type="scientific">Tilletia indica</name>
    <dbReference type="NCBI Taxonomy" id="43049"/>
    <lineage>
        <taxon>Eukaryota</taxon>
        <taxon>Fungi</taxon>
        <taxon>Dikarya</taxon>
        <taxon>Basidiomycota</taxon>
        <taxon>Ustilaginomycotina</taxon>
        <taxon>Exobasidiomycetes</taxon>
        <taxon>Tilletiales</taxon>
        <taxon>Tilletiaceae</taxon>
        <taxon>Tilletia</taxon>
    </lineage>
</organism>
<evidence type="ECO:0000256" key="1">
    <source>
        <dbReference type="SAM" id="MobiDB-lite"/>
    </source>
</evidence>
<keyword evidence="3" id="KW-1185">Reference proteome</keyword>
<gene>
    <name evidence="2" type="ORF">A4X13_0g9480</name>
</gene>
<feature type="non-terminal residue" evidence="2">
    <location>
        <position position="1"/>
    </location>
</feature>
<sequence>VRCINTRRTTGMAELLRRGGETTASDFTMKAKLVREEEEDDIKTKDRSGGNKVRHPQGQLALVLQDNAAGRETDNFTGHHPAWVKVVRRRLWRARCSFSPGPEFKKTATGNWQAQHHKVERDHNYTTDKGGTSWLRTTRTARKVGGDWELKTHSLGRGGKTTVCGASETAEPLSQDQKAVCSGQR</sequence>
<reference evidence="2" key="1">
    <citation type="submission" date="2016-04" db="EMBL/GenBank/DDBJ databases">
        <authorList>
            <person name="Nguyen H.D."/>
            <person name="Samba Siva P."/>
            <person name="Cullis J."/>
            <person name="Levesque C.A."/>
            <person name="Hambleton S."/>
        </authorList>
    </citation>
    <scope>NUCLEOTIDE SEQUENCE</scope>
    <source>
        <strain evidence="2">DAOMC 236416</strain>
    </source>
</reference>
<evidence type="ECO:0000313" key="2">
    <source>
        <dbReference type="EMBL" id="KAE8235476.1"/>
    </source>
</evidence>
<reference evidence="2" key="2">
    <citation type="journal article" date="2019" name="IMA Fungus">
        <title>Genome sequencing and comparison of five Tilletia species to identify candidate genes for the detection of regulated species infecting wheat.</title>
        <authorList>
            <person name="Nguyen H.D.T."/>
            <person name="Sultana T."/>
            <person name="Kesanakurti P."/>
            <person name="Hambleton S."/>
        </authorList>
    </citation>
    <scope>NUCLEOTIDE SEQUENCE</scope>
    <source>
        <strain evidence="2">DAOMC 236416</strain>
    </source>
</reference>
<proteinExistence type="predicted"/>
<feature type="region of interest" description="Disordered" evidence="1">
    <location>
        <begin position="36"/>
        <end position="55"/>
    </location>
</feature>
<dbReference type="AlphaFoldDB" id="A0A8T8S9K4"/>
<name>A0A8T8S9K4_9BASI</name>
<evidence type="ECO:0000313" key="3">
    <source>
        <dbReference type="Proteomes" id="UP000077521"/>
    </source>
</evidence>
<feature type="non-terminal residue" evidence="2">
    <location>
        <position position="185"/>
    </location>
</feature>
<dbReference type="EMBL" id="LWDF02002745">
    <property type="protein sequence ID" value="KAE8235476.1"/>
    <property type="molecule type" value="Genomic_DNA"/>
</dbReference>
<dbReference type="Proteomes" id="UP000077521">
    <property type="component" value="Unassembled WGS sequence"/>
</dbReference>
<comment type="caution">
    <text evidence="2">The sequence shown here is derived from an EMBL/GenBank/DDBJ whole genome shotgun (WGS) entry which is preliminary data.</text>
</comment>
<accession>A0A8T8S9K4</accession>